<dbReference type="InterPro" id="IPR027417">
    <property type="entry name" value="P-loop_NTPase"/>
</dbReference>
<name>A0A437MZT1_9SPHI</name>
<dbReference type="GO" id="GO:0000731">
    <property type="term" value="P:DNA synthesis involved in DNA repair"/>
    <property type="evidence" value="ECO:0007669"/>
    <property type="project" value="TreeGrafter"/>
</dbReference>
<keyword evidence="4" id="KW-1185">Reference proteome</keyword>
<dbReference type="AlphaFoldDB" id="A0A437MZT1"/>
<dbReference type="RefSeq" id="WP_127703492.1">
    <property type="nucleotide sequence ID" value="NZ_SACK01000001.1"/>
</dbReference>
<comment type="caution">
    <text evidence="3">The sequence shown here is derived from an EMBL/GenBank/DDBJ whole genome shotgun (WGS) entry which is preliminary data.</text>
</comment>
<dbReference type="EMBL" id="SACK01000001">
    <property type="protein sequence ID" value="RVU03126.1"/>
    <property type="molecule type" value="Genomic_DNA"/>
</dbReference>
<accession>A0A437MZT1</accession>
<dbReference type="GO" id="GO:0006302">
    <property type="term" value="P:double-strand break repair"/>
    <property type="evidence" value="ECO:0007669"/>
    <property type="project" value="TreeGrafter"/>
</dbReference>
<dbReference type="Proteomes" id="UP000282759">
    <property type="component" value="Unassembled WGS sequence"/>
</dbReference>
<feature type="coiled-coil region" evidence="1">
    <location>
        <begin position="121"/>
        <end position="175"/>
    </location>
</feature>
<gene>
    <name evidence="3" type="ORF">EOD41_04125</name>
</gene>
<reference evidence="3 4" key="1">
    <citation type="submission" date="2019-01" db="EMBL/GenBank/DDBJ databases">
        <authorList>
            <person name="Chen W.-M."/>
        </authorList>
    </citation>
    <scope>NUCLEOTIDE SEQUENCE [LARGE SCALE GENOMIC DNA]</scope>
    <source>
        <strain evidence="3 4">YBJ-36</strain>
    </source>
</reference>
<proteinExistence type="predicted"/>
<organism evidence="3 4">
    <name type="scientific">Mucilaginibacter limnophilus</name>
    <dbReference type="NCBI Taxonomy" id="1932778"/>
    <lineage>
        <taxon>Bacteria</taxon>
        <taxon>Pseudomonadati</taxon>
        <taxon>Bacteroidota</taxon>
        <taxon>Sphingobacteriia</taxon>
        <taxon>Sphingobacteriales</taxon>
        <taxon>Sphingobacteriaceae</taxon>
        <taxon>Mucilaginibacter</taxon>
    </lineage>
</organism>
<dbReference type="Gene3D" id="3.40.50.300">
    <property type="entry name" value="P-loop containing nucleotide triphosphate hydrolases"/>
    <property type="match status" value="1"/>
</dbReference>
<dbReference type="PANTHER" id="PTHR32182:SF0">
    <property type="entry name" value="DNA REPLICATION AND REPAIR PROTEIN RECF"/>
    <property type="match status" value="1"/>
</dbReference>
<dbReference type="InterPro" id="IPR026866">
    <property type="entry name" value="CR006_AAA"/>
</dbReference>
<dbReference type="Pfam" id="PF13166">
    <property type="entry name" value="AAA_13"/>
    <property type="match status" value="1"/>
</dbReference>
<feature type="domain" description="Protein CR006 P-loop" evidence="2">
    <location>
        <begin position="19"/>
        <end position="763"/>
    </location>
</feature>
<evidence type="ECO:0000256" key="1">
    <source>
        <dbReference type="SAM" id="Coils"/>
    </source>
</evidence>
<evidence type="ECO:0000313" key="3">
    <source>
        <dbReference type="EMBL" id="RVU03126.1"/>
    </source>
</evidence>
<evidence type="ECO:0000259" key="2">
    <source>
        <dbReference type="Pfam" id="PF13166"/>
    </source>
</evidence>
<protein>
    <submittedName>
        <fullName evidence="3">RloC protein</fullName>
    </submittedName>
</protein>
<dbReference type="OrthoDB" id="9795565at2"/>
<dbReference type="PANTHER" id="PTHR32182">
    <property type="entry name" value="DNA REPLICATION AND REPAIR PROTEIN RECF"/>
    <property type="match status" value="1"/>
</dbReference>
<evidence type="ECO:0000313" key="4">
    <source>
        <dbReference type="Proteomes" id="UP000282759"/>
    </source>
</evidence>
<keyword evidence="1" id="KW-0175">Coiled coil</keyword>
<dbReference type="SUPFAM" id="SSF52540">
    <property type="entry name" value="P-loop containing nucleoside triphosphate hydrolases"/>
    <property type="match status" value="1"/>
</dbReference>
<sequence>MITKIDVTHFGLFKNYTWDTALANETFKKINIIYGRNYSGKTTMSRMFKCVEDTIMHKDYDTCQFRLTLTGGQSITNSNLADFAQHHKIRVYNTDFVKENLGWLHREDGTIKPFTILGAANIELEKQIEEIIEKLGSIEESKGLIFELTDEEEELAKLRKKNNDKGNDLEDKLRKRAADHIKVTDTLFIATTAKKTYTIADIKSEITAIGDKTNDHLLDTDTVEMLLKLLKEASMEDINPLPVNNPRFAEYSQECQKILEQKITPSKPITELINDSILQEWVRQGIDKHRDKRTTCGFCGAGLKDDLWGKLDQHFSKESEDLRKKIKNKIDELEVAKKELSSFLSLKRDQFYGTLQVDFDGALKQWDVASGVYMKNIEILITELKAREKDIFKTRELPELTDASSSLVNAIKAFNDALAAHNRKTSSLFKDQENARKKLRLAHIAQFVIDIDYKNELDAIETEDNRLNLMGGVVKSKREEIGRLQSDKRQLEAQANDESKGAELVNQHLMHYFGHNELKLVAEGEQPNIKFSIHRDAAPANNLSEGECSLISFCYFMAKIEDELKDETESDKLIIYIDDPISSLDSNHIFFMFSLIENVIAKPKKYCQLFISTHNMEFLKYVKKLTGVKNNSKTVGHFMIERRNQSSSFLIPAPLYMKNYITEFNYLFDQIYQCSLGDREFNNNNIQYGFGNNMRKFLEAYTFYRYPTQNMSFDQRLLKYFENDGVTYTLVSRIINEYSHMEDQFDRGMQPIDMDEIIKVSDAVITRIRTTDPDQFDALLDSVNRTAD</sequence>